<gene>
    <name evidence="2" type="ORF">P8C59_000467</name>
</gene>
<evidence type="ECO:0000256" key="1">
    <source>
        <dbReference type="SAM" id="Phobius"/>
    </source>
</evidence>
<keyword evidence="1" id="KW-1133">Transmembrane helix</keyword>
<dbReference type="AlphaFoldDB" id="A0AAD9HW74"/>
<reference evidence="2" key="1">
    <citation type="journal article" date="2023" name="Mol. Plant Microbe Interact.">
        <title>Elucidating the Obligate Nature and Biological Capacity of an Invasive Fungal Corn Pathogen.</title>
        <authorList>
            <person name="MacCready J.S."/>
            <person name="Roggenkamp E.M."/>
            <person name="Gdanetz K."/>
            <person name="Chilvers M.I."/>
        </authorList>
    </citation>
    <scope>NUCLEOTIDE SEQUENCE</scope>
    <source>
        <strain evidence="2">PM02</strain>
    </source>
</reference>
<feature type="transmembrane region" description="Helical" evidence="1">
    <location>
        <begin position="48"/>
        <end position="71"/>
    </location>
</feature>
<accession>A0AAD9HW74</accession>
<sequence>MPPVFLQAVEHRVRQLWALAFNVEVRILLGVDIWAVPFPQITPMLVHGYVILLLYLCGSFWVRMAITLFYLRIVRDQSAEPILIGSFIVTFVRFTVLDKFTM</sequence>
<name>A0AAD9HW74_9PEZI</name>
<protein>
    <submittedName>
        <fullName evidence="2">Uncharacterized protein</fullName>
    </submittedName>
</protein>
<dbReference type="EMBL" id="JAQQPM010000001">
    <property type="protein sequence ID" value="KAK2066673.1"/>
    <property type="molecule type" value="Genomic_DNA"/>
</dbReference>
<organism evidence="2 3">
    <name type="scientific">Phyllachora maydis</name>
    <dbReference type="NCBI Taxonomy" id="1825666"/>
    <lineage>
        <taxon>Eukaryota</taxon>
        <taxon>Fungi</taxon>
        <taxon>Dikarya</taxon>
        <taxon>Ascomycota</taxon>
        <taxon>Pezizomycotina</taxon>
        <taxon>Sordariomycetes</taxon>
        <taxon>Sordariomycetidae</taxon>
        <taxon>Phyllachorales</taxon>
        <taxon>Phyllachoraceae</taxon>
        <taxon>Phyllachora</taxon>
    </lineage>
</organism>
<proteinExistence type="predicted"/>
<keyword evidence="1" id="KW-0812">Transmembrane</keyword>
<keyword evidence="1" id="KW-0472">Membrane</keyword>
<evidence type="ECO:0000313" key="3">
    <source>
        <dbReference type="Proteomes" id="UP001217918"/>
    </source>
</evidence>
<keyword evidence="3" id="KW-1185">Reference proteome</keyword>
<evidence type="ECO:0000313" key="2">
    <source>
        <dbReference type="EMBL" id="KAK2066673.1"/>
    </source>
</evidence>
<dbReference type="Proteomes" id="UP001217918">
    <property type="component" value="Unassembled WGS sequence"/>
</dbReference>
<feature type="transmembrane region" description="Helical" evidence="1">
    <location>
        <begin position="78"/>
        <end position="96"/>
    </location>
</feature>
<comment type="caution">
    <text evidence="2">The sequence shown here is derived from an EMBL/GenBank/DDBJ whole genome shotgun (WGS) entry which is preliminary data.</text>
</comment>